<dbReference type="Proteomes" id="UP000002316">
    <property type="component" value="Chromosome 7"/>
</dbReference>
<evidence type="ECO:0000313" key="2">
    <source>
        <dbReference type="EMBL" id="CBH12876.1"/>
    </source>
</evidence>
<reference evidence="3" key="1">
    <citation type="journal article" date="2010" name="PLoS Negl. Trop. Dis.">
        <title>The genome sequence of Trypanosoma brucei gambiense, causative agent of chronic human african trypanosomiasis.</title>
        <authorList>
            <person name="Jackson A.P."/>
            <person name="Sanders M."/>
            <person name="Berry A."/>
            <person name="McQuillan J."/>
            <person name="Aslett M.A."/>
            <person name="Quail M.A."/>
            <person name="Chukualim B."/>
            <person name="Capewell P."/>
            <person name="MacLeod A."/>
            <person name="Melville S.E."/>
            <person name="Gibson W."/>
            <person name="Barry J.D."/>
            <person name="Berriman M."/>
            <person name="Hertz-Fowler C."/>
        </authorList>
    </citation>
    <scope>NUCLEOTIDE SEQUENCE [LARGE SCALE GENOMIC DNA]</scope>
    <source>
        <strain evidence="3">MHOM/CI/86/DAL972</strain>
    </source>
</reference>
<feature type="transmembrane region" description="Helical" evidence="1">
    <location>
        <begin position="26"/>
        <end position="46"/>
    </location>
</feature>
<name>C9ZTZ0_TRYB9</name>
<keyword evidence="1" id="KW-1133">Transmembrane helix</keyword>
<keyword evidence="1" id="KW-0812">Transmembrane</keyword>
<evidence type="ECO:0000256" key="1">
    <source>
        <dbReference type="SAM" id="Phobius"/>
    </source>
</evidence>
<sequence length="106" mass="11672">MALVVLCQLVLGAIVRIEVAVRAHGLLFLLRVLGLFGFAFLCMPLCSEDLLFSVNEDLFLCPPPPIFIVCGKLLSLMYSVASRPKLTFGILTLICHLNSLFSASMW</sequence>
<dbReference type="GeneID" id="23863055"/>
<dbReference type="EMBL" id="FN554970">
    <property type="protein sequence ID" value="CBH12876.1"/>
    <property type="molecule type" value="Genomic_DNA"/>
</dbReference>
<organism evidence="2 3">
    <name type="scientific">Trypanosoma brucei gambiense (strain MHOM/CI/86/DAL972)</name>
    <dbReference type="NCBI Taxonomy" id="679716"/>
    <lineage>
        <taxon>Eukaryota</taxon>
        <taxon>Discoba</taxon>
        <taxon>Euglenozoa</taxon>
        <taxon>Kinetoplastea</taxon>
        <taxon>Metakinetoplastina</taxon>
        <taxon>Trypanosomatida</taxon>
        <taxon>Trypanosomatidae</taxon>
        <taxon>Trypanosoma</taxon>
    </lineage>
</organism>
<dbReference type="RefSeq" id="XP_011775155.1">
    <property type="nucleotide sequence ID" value="XM_011776853.1"/>
</dbReference>
<proteinExistence type="predicted"/>
<evidence type="ECO:0000313" key="3">
    <source>
        <dbReference type="Proteomes" id="UP000002316"/>
    </source>
</evidence>
<gene>
    <name evidence="2" type="ORF">TbgDal_VII7525</name>
</gene>
<protein>
    <submittedName>
        <fullName evidence="2">Uncharacterized protein</fullName>
    </submittedName>
</protein>
<feature type="transmembrane region" description="Helical" evidence="1">
    <location>
        <begin position="58"/>
        <end position="80"/>
    </location>
</feature>
<keyword evidence="1" id="KW-0472">Membrane</keyword>
<accession>C9ZTZ0</accession>
<dbReference type="AlphaFoldDB" id="C9ZTZ0"/>
<dbReference type="KEGG" id="tbg:TbgDal_VII7525"/>